<keyword evidence="2" id="KW-1185">Reference proteome</keyword>
<dbReference type="AlphaFoldDB" id="A0A7Z9BPH8"/>
<proteinExistence type="predicted"/>
<dbReference type="Proteomes" id="UP000184550">
    <property type="component" value="Unassembled WGS sequence"/>
</dbReference>
<dbReference type="NCBIfam" id="TIGR03187">
    <property type="entry name" value="DGQHR"/>
    <property type="match status" value="1"/>
</dbReference>
<protein>
    <recommendedName>
        <fullName evidence="3">DGQHR domain protein</fullName>
    </recommendedName>
</protein>
<organism evidence="1 2">
    <name type="scientific">Planktothrix serta PCC 8927</name>
    <dbReference type="NCBI Taxonomy" id="671068"/>
    <lineage>
        <taxon>Bacteria</taxon>
        <taxon>Bacillati</taxon>
        <taxon>Cyanobacteriota</taxon>
        <taxon>Cyanophyceae</taxon>
        <taxon>Oscillatoriophycideae</taxon>
        <taxon>Oscillatoriales</taxon>
        <taxon>Microcoleaceae</taxon>
        <taxon>Planktothrix</taxon>
    </lineage>
</organism>
<name>A0A7Z9BPH8_9CYAN</name>
<sequence length="361" mass="40911">MELVMKAVPVQRGSKEEHQSYVGTLTFGDIARLLNDNHLYVPNDPDLPDLAQRKLNPTRVKAIAQYILETYEDGTTFFPPICVNVQPAPVYQNGYISLPYHSVSLRLTDGQHRCFGIRLALKEIEDHPLLNPTPVSQLEVGVLLYAGLSLEDERQAFRDQNLLVQRPSVSLSHTFDRRSPFVLIAKNLLERVPQFRNNVEMVENNLGKSSKLLTFSTLVKATQYTFPHLKSKDNLEPLMDWTATFWAGVASILPDDPWRPQNPEERFETKQESLAVSAVVFQALGMLAHDLYKENVPSEELIKWLSRLREIDWQKNNQLWHERGVTSIGGSGEPIISNTKTTISACHKILCEFVGLVPISV</sequence>
<evidence type="ECO:0008006" key="3">
    <source>
        <dbReference type="Google" id="ProtNLM"/>
    </source>
</evidence>
<dbReference type="InterPro" id="IPR017642">
    <property type="entry name" value="DNA_S_mod_DndB"/>
</dbReference>
<dbReference type="RefSeq" id="WP_083616903.1">
    <property type="nucleotide sequence ID" value="NZ_LR734825.1"/>
</dbReference>
<dbReference type="Pfam" id="PF14072">
    <property type="entry name" value="DndB"/>
    <property type="match status" value="1"/>
</dbReference>
<dbReference type="OrthoDB" id="3524978at2"/>
<evidence type="ECO:0000313" key="1">
    <source>
        <dbReference type="EMBL" id="VXD17442.1"/>
    </source>
</evidence>
<dbReference type="InterPro" id="IPR017601">
    <property type="entry name" value="DGQHR-contain_dom"/>
</dbReference>
<dbReference type="EMBL" id="CZCU02000135">
    <property type="protein sequence ID" value="VXD17442.1"/>
    <property type="molecule type" value="Genomic_DNA"/>
</dbReference>
<accession>A0A7Z9BPH8</accession>
<gene>
    <name evidence="1" type="ORF">PL8927_60033</name>
</gene>
<evidence type="ECO:0000313" key="2">
    <source>
        <dbReference type="Proteomes" id="UP000184550"/>
    </source>
</evidence>
<reference evidence="1" key="1">
    <citation type="submission" date="2019-10" db="EMBL/GenBank/DDBJ databases">
        <authorList>
            <consortium name="Genoscope - CEA"/>
            <person name="William W."/>
        </authorList>
    </citation>
    <scope>NUCLEOTIDE SEQUENCE [LARGE SCALE GENOMIC DNA]</scope>
    <source>
        <strain evidence="1">BBR_PRJEB10992</strain>
    </source>
</reference>
<comment type="caution">
    <text evidence="1">The sequence shown here is derived from an EMBL/GenBank/DDBJ whole genome shotgun (WGS) entry which is preliminary data.</text>
</comment>
<dbReference type="CDD" id="cd16412">
    <property type="entry name" value="dndB"/>
    <property type="match status" value="1"/>
</dbReference>